<keyword evidence="3" id="KW-0413">Isomerase</keyword>
<reference evidence="4" key="1">
    <citation type="submission" date="2023-11" db="EMBL/GenBank/DDBJ databases">
        <title>Identification and selenium tolerance of Delftia acidovorans R3-25.</title>
        <authorList>
            <person name="Zhang S."/>
            <person name="Liu Y."/>
            <person name="Guo Y."/>
        </authorList>
    </citation>
    <scope>NUCLEOTIDE SEQUENCE</scope>
    <source>
        <strain evidence="4">R3-25</strain>
    </source>
</reference>
<proteinExistence type="predicted"/>
<gene>
    <name evidence="4" type="ORF">SGN30_09220</name>
</gene>
<sequence>MRTQNTESIQCSVQDGVWHLCIARPEKRNALTMPMFATIAEALKAADERDDVRSILVTGAGDVFCAGHDLKAFEEWPQKPQDAVPTFLHAIADVRKPVVIAVQGSATGIGVTWLLHADWVVTSADTVLRLPFVDLGIVPEAASTLLLQRAVGLPRARRLLLGGEKFTGAEACEWGLVAEAPPAAEVGARAWERAKFLAAKDPTIVRRIKDWLHPSSEYHQRIDEEVIEINAAVGRRRKAMESTQ</sequence>
<comment type="caution">
    <text evidence="4">The sequence shown here is derived from an EMBL/GenBank/DDBJ whole genome shotgun (WGS) entry which is preliminary data.</text>
</comment>
<evidence type="ECO:0000256" key="2">
    <source>
        <dbReference type="ARBA" id="ARBA00023140"/>
    </source>
</evidence>
<evidence type="ECO:0000313" key="4">
    <source>
        <dbReference type="EMBL" id="MDX4953603.1"/>
    </source>
</evidence>
<dbReference type="SUPFAM" id="SSF52096">
    <property type="entry name" value="ClpP/crotonase"/>
    <property type="match status" value="1"/>
</dbReference>
<dbReference type="RefSeq" id="WP_199960950.1">
    <property type="nucleotide sequence ID" value="NZ_JAWWMZ010000003.1"/>
</dbReference>
<dbReference type="PANTHER" id="PTHR43684">
    <property type="match status" value="1"/>
</dbReference>
<dbReference type="InterPro" id="IPR001753">
    <property type="entry name" value="Enoyl-CoA_hydra/iso"/>
</dbReference>
<dbReference type="CDD" id="cd06558">
    <property type="entry name" value="crotonase-like"/>
    <property type="match status" value="1"/>
</dbReference>
<dbReference type="AlphaFoldDB" id="A0AAJ2QY06"/>
<dbReference type="GO" id="GO:0004165">
    <property type="term" value="F:delta(3)-delta(2)-enoyl-CoA isomerase activity"/>
    <property type="evidence" value="ECO:0007669"/>
    <property type="project" value="UniProtKB-ARBA"/>
</dbReference>
<dbReference type="Proteomes" id="UP001287445">
    <property type="component" value="Unassembled WGS sequence"/>
</dbReference>
<dbReference type="InterPro" id="IPR051053">
    <property type="entry name" value="ECH/Chromodomain_protein"/>
</dbReference>
<dbReference type="EMBL" id="JAWWMZ010000003">
    <property type="protein sequence ID" value="MDX4953603.1"/>
    <property type="molecule type" value="Genomic_DNA"/>
</dbReference>
<organism evidence="4 5">
    <name type="scientific">Delftia acidovorans</name>
    <name type="common">Pseudomonas acidovorans</name>
    <name type="synonym">Comamonas acidovorans</name>
    <dbReference type="NCBI Taxonomy" id="80866"/>
    <lineage>
        <taxon>Bacteria</taxon>
        <taxon>Pseudomonadati</taxon>
        <taxon>Pseudomonadota</taxon>
        <taxon>Betaproteobacteria</taxon>
        <taxon>Burkholderiales</taxon>
        <taxon>Comamonadaceae</taxon>
        <taxon>Delftia</taxon>
    </lineage>
</organism>
<protein>
    <submittedName>
        <fullName evidence="4">Enoyl-CoA hydratase-related protein</fullName>
    </submittedName>
</protein>
<dbReference type="Pfam" id="PF00378">
    <property type="entry name" value="ECH_1"/>
    <property type="match status" value="1"/>
</dbReference>
<evidence type="ECO:0000256" key="3">
    <source>
        <dbReference type="ARBA" id="ARBA00023235"/>
    </source>
</evidence>
<dbReference type="InterPro" id="IPR029045">
    <property type="entry name" value="ClpP/crotonase-like_dom_sf"/>
</dbReference>
<dbReference type="Gene3D" id="3.90.226.10">
    <property type="entry name" value="2-enoyl-CoA Hydratase, Chain A, domain 1"/>
    <property type="match status" value="1"/>
</dbReference>
<name>A0AAJ2QY06_DELAC</name>
<evidence type="ECO:0000313" key="5">
    <source>
        <dbReference type="Proteomes" id="UP001287445"/>
    </source>
</evidence>
<comment type="subcellular location">
    <subcellularLocation>
        <location evidence="1">Peroxisome</location>
    </subcellularLocation>
</comment>
<dbReference type="PANTHER" id="PTHR43684:SF1">
    <property type="entry name" value="ENOYL-COA DELTA ISOMERASE 2"/>
    <property type="match status" value="1"/>
</dbReference>
<keyword evidence="2" id="KW-0576">Peroxisome</keyword>
<accession>A0AAJ2QY06</accession>
<evidence type="ECO:0000256" key="1">
    <source>
        <dbReference type="ARBA" id="ARBA00004275"/>
    </source>
</evidence>